<evidence type="ECO:0000256" key="1">
    <source>
        <dbReference type="SAM" id="MobiDB-lite"/>
    </source>
</evidence>
<gene>
    <name evidence="2" type="ORF">CALMAC_LOCUS5845</name>
</gene>
<proteinExistence type="predicted"/>
<reference evidence="2 3" key="1">
    <citation type="submission" date="2019-01" db="EMBL/GenBank/DDBJ databases">
        <authorList>
            <person name="Sayadi A."/>
        </authorList>
    </citation>
    <scope>NUCLEOTIDE SEQUENCE [LARGE SCALE GENOMIC DNA]</scope>
</reference>
<feature type="compositionally biased region" description="Pro residues" evidence="1">
    <location>
        <begin position="880"/>
        <end position="893"/>
    </location>
</feature>
<feature type="compositionally biased region" description="Polar residues" evidence="1">
    <location>
        <begin position="844"/>
        <end position="854"/>
    </location>
</feature>
<dbReference type="OrthoDB" id="6784899at2759"/>
<dbReference type="Proteomes" id="UP000410492">
    <property type="component" value="Unassembled WGS sequence"/>
</dbReference>
<dbReference type="AlphaFoldDB" id="A0A653C384"/>
<protein>
    <submittedName>
        <fullName evidence="2">Uncharacterized protein</fullName>
    </submittedName>
</protein>
<keyword evidence="3" id="KW-1185">Reference proteome</keyword>
<evidence type="ECO:0000313" key="3">
    <source>
        <dbReference type="Proteomes" id="UP000410492"/>
    </source>
</evidence>
<sequence>MDPIKDVTSNTKSTQSCIVLDPKPQQVQIILQSFVNFLQKANNVKESRSVSVNSVPMLNYQPSNSSMSNYLSYRKNVNERMSEISNNVSQMIIESCTSIDNICNKVRECLTDMHFNTGKMNSMSEISRYGMNEVPSSYNMDACMKRDKPNIKNNEDNHVSQSEVSVIESVHDDFSQSLSLNTNEQRILTPFFTIIQEGSSVTLQKSASKRQMLRAKNKLSLAKLNRQMHKKTDILDAFKSALISNADIDEYEVMDRVVEDMNQEIARLSSTLIDMKKLTATKVKIETKALPDKERRLAITHVAPEKKTEGSSKAEETTTKLAAVPYVESNPSLTEAIPDSEKAKVSESIAQLVPDVYRRPAVTDLHIKLLVQIEANDSYICFQRLMSRDCRGKLRRRKSQLRHLLLTEGQLPGPFLDTNPPPLPAQKTISNSSSICSTSAPSVKDLKKKYADSLWFSDKQIVKKPHDKRLHKSRRHTGLAGSQASLASTLMKFSSKSKLSRTGLPLPDRSSLANVRRSKCQTAVKRPSSATEKTADRKKSKSLMSKSTLDSGISSKHQVKVINDAPPSASARYRMQCMRARSMLSPNRHLGYLDILDDLTEKDLLPLQSEYPRRDNISSSNIEVRDVEDTYLYKILHGKYNSKTTWSHLIEPGVECSDENCPMCATNGAKRGGGHPRPKNGVEELQTFNNEKFSKEQVINKLTPYMSDPETHMTPSNHPQSVVAWPVQILRDKVPQSFVGRIEDGPKVQSVPQDKLPEVCKLSKQQIAKKLLPYMTDPSDPAAAARHFRTVTVLPVHVTYDKHQVPVVKAEQPTKMASTVGAAPTKLPLLPMKEPRMHTVRGNWTQPQQQQSAGGPTHHPHRPMKVVYDGISKKPLPASATPPPNPPLPHHLR</sequence>
<evidence type="ECO:0000313" key="2">
    <source>
        <dbReference type="EMBL" id="VEN42311.1"/>
    </source>
</evidence>
<dbReference type="EMBL" id="CAACVG010006886">
    <property type="protein sequence ID" value="VEN42311.1"/>
    <property type="molecule type" value="Genomic_DNA"/>
</dbReference>
<feature type="region of interest" description="Disordered" evidence="1">
    <location>
        <begin position="497"/>
        <end position="556"/>
    </location>
</feature>
<feature type="region of interest" description="Disordered" evidence="1">
    <location>
        <begin position="844"/>
        <end position="893"/>
    </location>
</feature>
<organism evidence="2 3">
    <name type="scientific">Callosobruchus maculatus</name>
    <name type="common">Southern cowpea weevil</name>
    <name type="synonym">Pulse bruchid</name>
    <dbReference type="NCBI Taxonomy" id="64391"/>
    <lineage>
        <taxon>Eukaryota</taxon>
        <taxon>Metazoa</taxon>
        <taxon>Ecdysozoa</taxon>
        <taxon>Arthropoda</taxon>
        <taxon>Hexapoda</taxon>
        <taxon>Insecta</taxon>
        <taxon>Pterygota</taxon>
        <taxon>Neoptera</taxon>
        <taxon>Endopterygota</taxon>
        <taxon>Coleoptera</taxon>
        <taxon>Polyphaga</taxon>
        <taxon>Cucujiformia</taxon>
        <taxon>Chrysomeloidea</taxon>
        <taxon>Chrysomelidae</taxon>
        <taxon>Bruchinae</taxon>
        <taxon>Bruchini</taxon>
        <taxon>Callosobruchus</taxon>
    </lineage>
</organism>
<accession>A0A653C384</accession>
<name>A0A653C384_CALMS</name>